<accession>A0A2U8QUG2</accession>
<proteinExistence type="predicted"/>
<protein>
    <recommendedName>
        <fullName evidence="3">DUF4836 domain-containing protein</fullName>
    </recommendedName>
</protein>
<keyword evidence="2" id="KW-1185">Reference proteome</keyword>
<dbReference type="AlphaFoldDB" id="A0A2U8QUG2"/>
<evidence type="ECO:0000313" key="1">
    <source>
        <dbReference type="EMBL" id="AWM13729.1"/>
    </source>
</evidence>
<dbReference type="RefSeq" id="WP_109569097.1">
    <property type="nucleotide sequence ID" value="NZ_CP029463.1"/>
</dbReference>
<sequence>MKKLFYFLVALPVVAFSQVKKENYDYFVQFNTPQLNKKVDLDQLFTHKAFKEFNKENANIKLNDFISFIDKERAISIHGNFTDSIPYYQVTIPLAQVEKFEQFLQNRTQKKGDSIQKHATYAMVTSRSGFTMAWDSKNLVVFELLNIPNYNTNPYSYQYDDYNDDYYEEEEEVVEVEIEEYDEDTPTIREGEILPPPPTEEEIGNLAEVEPYDEDWESEEVVVEDDEYDDDFYQDYRKEGEQTQEEKIAKQEALVAQMFEKSFVAPTSAKVNAKADISSWIDYQSVYSQVSSLYSLFSTFTPKANVPSDYAIKGMGADLYFENGKARMEQTVEYTEALAKIMSKIVRRKPNKKAFNHFPKNEPLAYLSYHINTAEALKNYPKIAEQMLSSLPVEKQDVDIMMDLITTLIDEEATATLFDGDFTLFFHDMEQYEYSYTSIEYDEDYQETEVEKTITKNKPVFSMIITSSHPTMSEKLINLGVRKHALTPENGHYTFTDKELGEVAILRDGAVLVFTNGLEYLGDNAPSAFAKKVKKNVSSNYCFGNFDINRFVKRYLMNEDFGKDTATILKISDQVKNFQVSASKKIKHNKMKLEAELNFTSQDQNIIIQTLDLIDYLK</sequence>
<dbReference type="KEGG" id="fse:DI487_07535"/>
<dbReference type="EMBL" id="CP029463">
    <property type="protein sequence ID" value="AWM13729.1"/>
    <property type="molecule type" value="Genomic_DNA"/>
</dbReference>
<name>A0A2U8QUG2_9FLAO</name>
<evidence type="ECO:0008006" key="3">
    <source>
        <dbReference type="Google" id="ProtNLM"/>
    </source>
</evidence>
<organism evidence="1 2">
    <name type="scientific">Flavobacterium sediminis</name>
    <dbReference type="NCBI Taxonomy" id="2201181"/>
    <lineage>
        <taxon>Bacteria</taxon>
        <taxon>Pseudomonadati</taxon>
        <taxon>Bacteroidota</taxon>
        <taxon>Flavobacteriia</taxon>
        <taxon>Flavobacteriales</taxon>
        <taxon>Flavobacteriaceae</taxon>
        <taxon>Flavobacterium</taxon>
    </lineage>
</organism>
<gene>
    <name evidence="1" type="ORF">DI487_07535</name>
</gene>
<dbReference type="OrthoDB" id="1288644at2"/>
<reference evidence="1 2" key="1">
    <citation type="submission" date="2018-05" db="EMBL/GenBank/DDBJ databases">
        <title>Flavobacterium sp. MEBiC07310.</title>
        <authorList>
            <person name="Baek K."/>
        </authorList>
    </citation>
    <scope>NUCLEOTIDE SEQUENCE [LARGE SCALE GENOMIC DNA]</scope>
    <source>
        <strain evidence="1 2">MEBiC07310</strain>
    </source>
</reference>
<dbReference type="Proteomes" id="UP000245429">
    <property type="component" value="Chromosome"/>
</dbReference>
<evidence type="ECO:0000313" key="2">
    <source>
        <dbReference type="Proteomes" id="UP000245429"/>
    </source>
</evidence>